<evidence type="ECO:0000313" key="2">
    <source>
        <dbReference type="Proteomes" id="UP000017184"/>
    </source>
</evidence>
<dbReference type="STRING" id="946483.Cenrod_0903"/>
<evidence type="ECO:0000313" key="1">
    <source>
        <dbReference type="EMBL" id="AGX87006.1"/>
    </source>
</evidence>
<accession>U5N665</accession>
<proteinExistence type="predicted"/>
<organism evidence="1 2">
    <name type="scientific">Candidatus Symbiobacter mobilis CR</name>
    <dbReference type="NCBI Taxonomy" id="946483"/>
    <lineage>
        <taxon>Bacteria</taxon>
        <taxon>Pseudomonadati</taxon>
        <taxon>Pseudomonadota</taxon>
        <taxon>Betaproteobacteria</taxon>
        <taxon>Burkholderiales</taxon>
        <taxon>Comamonadaceae</taxon>
    </lineage>
</organism>
<keyword evidence="2" id="KW-1185">Reference proteome</keyword>
<dbReference type="KEGG" id="cbx:Cenrod_0903"/>
<dbReference type="EMBL" id="CP004885">
    <property type="protein sequence ID" value="AGX87006.1"/>
    <property type="molecule type" value="Genomic_DNA"/>
</dbReference>
<sequence length="64" mass="7303">MGNGQHQPPHTQDPTKNFCVHRCLQLAWPATPVAVSREVSHKRTCAKLPQRRDTHLQTLMDYLG</sequence>
<dbReference type="Proteomes" id="UP000017184">
    <property type="component" value="Chromosome"/>
</dbReference>
<gene>
    <name evidence="1" type="ORF">Cenrod_0903</name>
</gene>
<reference evidence="1 2" key="1">
    <citation type="journal article" date="2013" name="Genome Biol.">
        <title>Genomic analysis reveals key aspects of prokaryotic symbiosis in the phototrophic consortium "Chlorochromatium aggregatum".</title>
        <authorList>
            <person name="Liu Z."/>
            <person name="Muller J."/>
            <person name="Li T."/>
            <person name="Alvey R.M."/>
            <person name="Vogl K."/>
            <person name="Frigaard N.U."/>
            <person name="Rockwell N.C."/>
            <person name="Boyd E.S."/>
            <person name="Tomsho L.P."/>
            <person name="Schuster S.C."/>
            <person name="Henke P."/>
            <person name="Rohde M."/>
            <person name="Overmann J."/>
            <person name="Bryant D.A."/>
        </authorList>
    </citation>
    <scope>NUCLEOTIDE SEQUENCE [LARGE SCALE GENOMIC DNA]</scope>
    <source>
        <strain evidence="1">CR</strain>
    </source>
</reference>
<dbReference type="HOGENOM" id="CLU_2859399_0_0_4"/>
<name>U5N665_9BURK</name>
<protein>
    <submittedName>
        <fullName evidence="1">Uncharacterized protein</fullName>
    </submittedName>
</protein>
<dbReference type="AlphaFoldDB" id="U5N665"/>